<dbReference type="Gene3D" id="2.60.40.4070">
    <property type="match status" value="1"/>
</dbReference>
<dbReference type="InterPro" id="IPR013783">
    <property type="entry name" value="Ig-like_fold"/>
</dbReference>
<keyword evidence="4" id="KW-1185">Reference proteome</keyword>
<evidence type="ECO:0000256" key="1">
    <source>
        <dbReference type="SAM" id="MobiDB-lite"/>
    </source>
</evidence>
<dbReference type="Pfam" id="PF17957">
    <property type="entry name" value="Big_7"/>
    <property type="match status" value="12"/>
</dbReference>
<dbReference type="InterPro" id="IPR024535">
    <property type="entry name" value="RHGA/B-epi-like_pectate_lyase"/>
</dbReference>
<dbReference type="SUPFAM" id="SSF51126">
    <property type="entry name" value="Pectin lyase-like"/>
    <property type="match status" value="1"/>
</dbReference>
<feature type="region of interest" description="Disordered" evidence="1">
    <location>
        <begin position="39"/>
        <end position="60"/>
    </location>
</feature>
<dbReference type="Proteomes" id="UP000321532">
    <property type="component" value="Unassembled WGS sequence"/>
</dbReference>
<evidence type="ECO:0000259" key="2">
    <source>
        <dbReference type="PROSITE" id="PS51820"/>
    </source>
</evidence>
<accession>A0A512AW37</accession>
<feature type="domain" description="PA14" evidence="2">
    <location>
        <begin position="2031"/>
        <end position="2184"/>
    </location>
</feature>
<dbReference type="EMBL" id="BJYS01000009">
    <property type="protein sequence ID" value="GEO03936.1"/>
    <property type="molecule type" value="Genomic_DNA"/>
</dbReference>
<dbReference type="SMART" id="SM00089">
    <property type="entry name" value="PKD"/>
    <property type="match status" value="9"/>
</dbReference>
<dbReference type="InterPro" id="IPR037524">
    <property type="entry name" value="PA14/GLEYA"/>
</dbReference>
<protein>
    <recommendedName>
        <fullName evidence="2">PA14 domain-containing protein</fullName>
    </recommendedName>
</protein>
<organism evidence="3 4">
    <name type="scientific">Adhaeribacter aerolatus</name>
    <dbReference type="NCBI Taxonomy" id="670289"/>
    <lineage>
        <taxon>Bacteria</taxon>
        <taxon>Pseudomonadati</taxon>
        <taxon>Bacteroidota</taxon>
        <taxon>Cytophagia</taxon>
        <taxon>Cytophagales</taxon>
        <taxon>Hymenobacteraceae</taxon>
        <taxon>Adhaeribacter</taxon>
    </lineage>
</organism>
<dbReference type="InterPro" id="IPR011050">
    <property type="entry name" value="Pectin_lyase_fold/virulence"/>
</dbReference>
<dbReference type="Pfam" id="PF12708">
    <property type="entry name" value="Pect-lyase_RHGA_epim"/>
    <property type="match status" value="1"/>
</dbReference>
<comment type="caution">
    <text evidence="3">The sequence shown here is derived from an EMBL/GenBank/DDBJ whole genome shotgun (WGS) entry which is preliminary data.</text>
</comment>
<dbReference type="Pfam" id="PF07691">
    <property type="entry name" value="PA14"/>
    <property type="match status" value="1"/>
</dbReference>
<dbReference type="InterPro" id="IPR026444">
    <property type="entry name" value="Secre_tail"/>
</dbReference>
<gene>
    <name evidence="3" type="ORF">AAE02nite_16000</name>
</gene>
<dbReference type="InterPro" id="IPR012334">
    <property type="entry name" value="Pectin_lyas_fold"/>
</dbReference>
<name>A0A512AW37_9BACT</name>
<reference evidence="3 4" key="1">
    <citation type="submission" date="2019-07" db="EMBL/GenBank/DDBJ databases">
        <title>Whole genome shotgun sequence of Adhaeribacter aerolatus NBRC 106133.</title>
        <authorList>
            <person name="Hosoyama A."/>
            <person name="Uohara A."/>
            <person name="Ohji S."/>
            <person name="Ichikawa N."/>
        </authorList>
    </citation>
    <scope>NUCLEOTIDE SEQUENCE [LARGE SCALE GENOMIC DNA]</scope>
    <source>
        <strain evidence="3 4">NBRC 106133</strain>
    </source>
</reference>
<dbReference type="InterPro" id="IPR022409">
    <property type="entry name" value="PKD/Chitinase_dom"/>
</dbReference>
<evidence type="ECO:0000313" key="4">
    <source>
        <dbReference type="Proteomes" id="UP000321532"/>
    </source>
</evidence>
<dbReference type="SUPFAM" id="SSF56988">
    <property type="entry name" value="Anthrax protective antigen"/>
    <property type="match status" value="1"/>
</dbReference>
<sequence>MQSHFLRIFFVFAIACGSGYSGLAQSTYPALARFAKPSPEPAAPGDAFTPPMSGIAPSAAPQAAEWTRTAGPDESIVLTGVNLSRYTGNDEGKDSRFLVYGRGGVQKEARIQRVETDKAIITLAKDLPTWSMYLIWPGNEAGYGQPIAINQTDAWWVGPDKATRGQTVSVFGRNLAQNNDTLRSYVYIKPVGSSGQWATVTQVNPYKVDFTVPAGLGNGEYEVWVHNGHGGQYGWSGPQKLTVFNGPQWTTTVFNVKNYGATGNGYTDDTQAIRNAILAAKNSPGASVYFPTGVYMLSSNLQAYNDLQLKGDGPTKSILKCATTYSTAAMSMVFGSVQNFAITDLGFDGNNNFRGTLDKPIFLRGSSDIYITNARFAFAGYNIMDLHNCRYVYLNKTEHIGISSFLGDCSQLFIDRNNIKLTNDSDMALHSWSGAGISMTRTTCSDLNNSDPNNGAGWGKGRVFTGNGTWGSNRNTYLGNNVTYDLTPRPAADVDQNSGEQFLWEGNLGQWAGYASSSTATTTNVPGYSITAQNKLYAVIVKGKGIGQSRRVIANNGGIITLNEPWNVTPDASSYLVIGHFIDRIAVYNNYLDGKPRAVTSPSHIAAAGIEPFGGAMNFIAANNTLHELRQGVANWSTQHTTGLDPNFFSLYANNKMVNCRWGIYNQLILTRPEGTAVLGTTYRKNDIQGATVSGIHTSISTAADNSLNADVFEFNALSNLPQGLTSSTSGIMNQLFYKNNFSSVGGSGLTITPKMALRENTYQGVGTLYKGGLQGTTVEAPLHVIEMAGTAGGSLINTDFILKNSTIAAMNWIAGSSASWLTFSANSGSIPDERCTSQIGLVANPAGLAAGTHSATITITVGDQLKKYTVLLKLAAPQNGVNITAPTADKEIPNGEVINITANATDQQAGITKVEFFSGTVKLGEDLTSPYGFSWNNATAGTYALTAKATNSNDVVTTSAPVNITVSANKAPTVSLTSPLTASTFAAPASITINAAAADTDGTVSKIEFFNGTTKLGEDTTSPYSFSWYNVAIGSYVVTAKATDNAGSITTSAPVIISTLVNNNPTVVITSPGINAQIKAPTNVFVTANAELTNGSINKVEFFNGSTKIGEKTVAPFEIYLMNAPTGIYTITAKALGSNGTTTTSAPVIFTVVNSTTLVNVAPSVNITAPTTTSGFTAPANVTINANASDIDGSVSKVEFYYGTIKVGEDFTSPYSFTWTNALAGNYALTAIATDNAGTTTVSAPVNITVKTSNSTTNALPTVALTSPTAGATFTAPASITINVNASDSDGSVSKVEFFNGTTKLGEDLSSPYSFTWSNVSAGNYTLTARATDNAGSIAVSAAISLIVNNPVVPVAPTVAITAPTNNNTFTAPASITITANAADAEGAISKVTFYNGSVKVSDDFTSPYTVTWSNVAAGSYTLTAVATDNAGLTTTSAAVQVIVNAPVLVAPTIAITSPTAGTTFTASANITINANAADTDGTVSKVEFFNGTVKIGESFTSPYSFTWNNVAAGNYTLTAKATDNTGLATTSTAVNITVDAPALPVAPTVIIASPTNNATFTAPASITIAANAADADGSVVKVEFYNGTTKLGEDLSSPYSFIWNNATAGSYAITAKATDNTGLVATSDQVNVQVNAPVVPLAPTVAITSPVSGTSFTAPANITITANAADADGTVATVEFYNGTTKLGEDNTAPYSFTWTNVAAGSYSLTAKAIDNTGMATTSAVVGVAAKALSAPTVFLTSPTNTAIFQEPANIIITANAADADGTVIKVEFYNGTTKLGEDLSSPYSFNWNNVAAGNYTLTAKAIDNSSLITTSAPVNVTVKALVAPTVAITAPTTGSSFTDPASVTIAATAADTDGSVVKVEFYSGTTKLGEDLSSPYSFNWGNVPAGSYTLTARAYDNNGLSTTSTGVSILVAAKSGPNFAVSITSPVSGTTYNSTTNIVINTGISSAVGTIKKVEFFNGAVKLGEDLSNPFSFTWNNVTAGTYTLTAKATNKSGQMATSEPVVITVSNGITAGIISTAKNENITQTGGISWQYWTNIPGWHGPNQLPVNNTPAGEKILTSFATPVNMGNNYGARIRGYVVPPATGAYVFYIAGDDQGELYLSTSEDPNQKEKIAFLSRPTAANLFTNHASQQSKTIMLKAGKRYYIEALHKEGTGNDNLSVGWKTPNGTLQGPIAGNYLAPFENSAVALVTTSKVNNQADDSGTTPRVSAYPNPAQGRTTIEFTLTQNEDYKLQIFDLKGNLVTTLKTGKAKAAEAVKVSWEAGNLPKGIYNATVTSTNAIKTTRIVLQ</sequence>
<dbReference type="InterPro" id="IPR035986">
    <property type="entry name" value="PKD_dom_sf"/>
</dbReference>
<evidence type="ECO:0000313" key="3">
    <source>
        <dbReference type="EMBL" id="GEO03936.1"/>
    </source>
</evidence>
<dbReference type="Gene3D" id="2.60.40.10">
    <property type="entry name" value="Immunoglobulins"/>
    <property type="match status" value="12"/>
</dbReference>
<dbReference type="SMART" id="SM00758">
    <property type="entry name" value="PA14"/>
    <property type="match status" value="1"/>
</dbReference>
<dbReference type="NCBIfam" id="TIGR04183">
    <property type="entry name" value="Por_Secre_tail"/>
    <property type="match status" value="1"/>
</dbReference>
<proteinExistence type="predicted"/>
<dbReference type="Pfam" id="PF18962">
    <property type="entry name" value="Por_Secre_tail"/>
    <property type="match status" value="1"/>
</dbReference>
<dbReference type="PROSITE" id="PS51820">
    <property type="entry name" value="PA14"/>
    <property type="match status" value="1"/>
</dbReference>
<dbReference type="InterPro" id="IPR011658">
    <property type="entry name" value="PA14_dom"/>
</dbReference>
<dbReference type="Gene3D" id="2.60.120.1560">
    <property type="match status" value="1"/>
</dbReference>
<dbReference type="SUPFAM" id="SSF49299">
    <property type="entry name" value="PKD domain"/>
    <property type="match status" value="1"/>
</dbReference>
<dbReference type="Gene3D" id="2.160.20.10">
    <property type="entry name" value="Single-stranded right-handed beta-helix, Pectin lyase-like"/>
    <property type="match status" value="1"/>
</dbReference>